<feature type="compositionally biased region" description="Low complexity" evidence="4">
    <location>
        <begin position="246"/>
        <end position="261"/>
    </location>
</feature>
<dbReference type="InterPro" id="IPR026480">
    <property type="entry name" value="RMT2_dom"/>
</dbReference>
<dbReference type="AlphaFoldDB" id="A0A7S2C2A1"/>
<evidence type="ECO:0000256" key="2">
    <source>
        <dbReference type="ARBA" id="ARBA00022679"/>
    </source>
</evidence>
<evidence type="ECO:0000256" key="3">
    <source>
        <dbReference type="ARBA" id="ARBA00022691"/>
    </source>
</evidence>
<feature type="domain" description="RMT2" evidence="5">
    <location>
        <begin position="1"/>
        <end position="204"/>
    </location>
</feature>
<evidence type="ECO:0000313" key="6">
    <source>
        <dbReference type="EMBL" id="CAD9413045.1"/>
    </source>
</evidence>
<dbReference type="PANTHER" id="PTHR32379:SF1">
    <property type="entry name" value="GUANIDINOACETATE N-METHYLTRANSFERASE"/>
    <property type="match status" value="1"/>
</dbReference>
<organism evidence="6">
    <name type="scientific">Octactis speculum</name>
    <dbReference type="NCBI Taxonomy" id="3111310"/>
    <lineage>
        <taxon>Eukaryota</taxon>
        <taxon>Sar</taxon>
        <taxon>Stramenopiles</taxon>
        <taxon>Ochrophyta</taxon>
        <taxon>Dictyochophyceae</taxon>
        <taxon>Dictyochales</taxon>
        <taxon>Dictyochaceae</taxon>
        <taxon>Octactis</taxon>
    </lineage>
</organism>
<dbReference type="InterPro" id="IPR029063">
    <property type="entry name" value="SAM-dependent_MTases_sf"/>
</dbReference>
<gene>
    <name evidence="6" type="ORF">DSPE1174_LOCUS11573</name>
</gene>
<keyword evidence="2" id="KW-0808">Transferase</keyword>
<protein>
    <recommendedName>
        <fullName evidence="5">RMT2 domain-containing protein</fullName>
    </recommendedName>
</protein>
<dbReference type="EMBL" id="HBGS01022792">
    <property type="protein sequence ID" value="CAD9413045.1"/>
    <property type="molecule type" value="Transcribed_RNA"/>
</dbReference>
<evidence type="ECO:0000259" key="5">
    <source>
        <dbReference type="PROSITE" id="PS51559"/>
    </source>
</evidence>
<reference evidence="6" key="1">
    <citation type="submission" date="2021-01" db="EMBL/GenBank/DDBJ databases">
        <authorList>
            <person name="Corre E."/>
            <person name="Pelletier E."/>
            <person name="Niang G."/>
            <person name="Scheremetjew M."/>
            <person name="Finn R."/>
            <person name="Kale V."/>
            <person name="Holt S."/>
            <person name="Cochrane G."/>
            <person name="Meng A."/>
            <person name="Brown T."/>
            <person name="Cohen L."/>
        </authorList>
    </citation>
    <scope>NUCLEOTIDE SEQUENCE</scope>
    <source>
        <strain evidence="6">CCMP1381</strain>
    </source>
</reference>
<evidence type="ECO:0000256" key="4">
    <source>
        <dbReference type="SAM" id="MobiDB-lite"/>
    </source>
</evidence>
<name>A0A7S2C2A1_9STRA</name>
<proteinExistence type="predicted"/>
<dbReference type="PROSITE" id="PS51559">
    <property type="entry name" value="SAM_RMT2"/>
    <property type="match status" value="1"/>
</dbReference>
<dbReference type="SUPFAM" id="SSF53335">
    <property type="entry name" value="S-adenosyl-L-methionine-dependent methyltransferases"/>
    <property type="match status" value="1"/>
</dbReference>
<dbReference type="GO" id="GO:0005737">
    <property type="term" value="C:cytoplasm"/>
    <property type="evidence" value="ECO:0007669"/>
    <property type="project" value="TreeGrafter"/>
</dbReference>
<dbReference type="GO" id="GO:0005634">
    <property type="term" value="C:nucleus"/>
    <property type="evidence" value="ECO:0007669"/>
    <property type="project" value="TreeGrafter"/>
</dbReference>
<dbReference type="GO" id="GO:0008757">
    <property type="term" value="F:S-adenosylmethionine-dependent methyltransferase activity"/>
    <property type="evidence" value="ECO:0007669"/>
    <property type="project" value="TreeGrafter"/>
</dbReference>
<keyword evidence="1" id="KW-0489">Methyltransferase</keyword>
<dbReference type="PANTHER" id="PTHR32379">
    <property type="entry name" value="GUANIDINOACETATE N-METHYLTRANSFERASE"/>
    <property type="match status" value="1"/>
</dbReference>
<dbReference type="InterPro" id="IPR051038">
    <property type="entry name" value="RMT2/GAMT_Mtase"/>
</dbReference>
<accession>A0A7S2C2A1</accession>
<dbReference type="GO" id="GO:0032259">
    <property type="term" value="P:methylation"/>
    <property type="evidence" value="ECO:0007669"/>
    <property type="project" value="UniProtKB-KW"/>
</dbReference>
<feature type="region of interest" description="Disordered" evidence="4">
    <location>
        <begin position="208"/>
        <end position="261"/>
    </location>
</feature>
<dbReference type="CDD" id="cd02440">
    <property type="entry name" value="AdoMet_MTases"/>
    <property type="match status" value="1"/>
</dbReference>
<sequence length="261" mass="28738">MQWEEPLMEAHADVLTGQLASFGDFPENSQGLGAGAVLNVGFGMGIIDTALQSRNPTHHTIIEAHPQVYAKMVADGWTEKENVTVLFGKWQDVIHEAGKFDGVFFDTYGEYYEDMHNFHELLPNLLNPGGIYSFFNGMCPFNIFFHGVACELVRLELQAIGLVSHFVPIQIQLDPATWQGVRRKYWQRETYYLPICLNTRSTGGGGLGGALDEVATTTAPPAEMGQQQQQQRASVNPPAESDMGFSSSSSSSMTSPSLQRS</sequence>
<evidence type="ECO:0000256" key="1">
    <source>
        <dbReference type="ARBA" id="ARBA00022603"/>
    </source>
</evidence>
<dbReference type="Gene3D" id="3.40.50.150">
    <property type="entry name" value="Vaccinia Virus protein VP39"/>
    <property type="match status" value="1"/>
</dbReference>
<keyword evidence="3" id="KW-0949">S-adenosyl-L-methionine</keyword>